<evidence type="ECO:0008006" key="3">
    <source>
        <dbReference type="Google" id="ProtNLM"/>
    </source>
</evidence>
<proteinExistence type="predicted"/>
<dbReference type="OrthoDB" id="186344at2"/>
<organism evidence="1 2">
    <name type="scientific">Dyadobacter luteus</name>
    <dbReference type="NCBI Taxonomy" id="2259619"/>
    <lineage>
        <taxon>Bacteria</taxon>
        <taxon>Pseudomonadati</taxon>
        <taxon>Bacteroidota</taxon>
        <taxon>Cytophagia</taxon>
        <taxon>Cytophagales</taxon>
        <taxon>Spirosomataceae</taxon>
        <taxon>Dyadobacter</taxon>
    </lineage>
</organism>
<evidence type="ECO:0000313" key="2">
    <source>
        <dbReference type="Proteomes" id="UP000256373"/>
    </source>
</evidence>
<gene>
    <name evidence="1" type="ORF">DSL64_25285</name>
</gene>
<sequence length="315" mass="36545">MNIIFTVCNRTSLAHALALAKSVMQYPGNLFYLGWVDYTELTDLPAYIKLIRPDEVAIPKWQHMTEQYYDFELVNACRPWFLKHLLQLHPDHSGFTFFAPTVFLYNSFEEIISTPSGMQVTPHITKALAKSAVLDDKRILNVGMFHAGSWTFNRSEESLRFLDWWAERTLDRAKFDLCNGMCMDQLWLNFVLVRIPDAIQISNPGWHYGLHSVLNKALELKDQTYLVEGEKLISADFAGLDFFDPIWSDHAPLLKNSGLYKTLYSDYKKIVNSFKQFVPGGKPGFGKNPDIKPDRLFRKRWRTNLKSITQFIDQF</sequence>
<accession>A0A3D8Y4F6</accession>
<dbReference type="RefSeq" id="WP_115833746.1">
    <property type="nucleotide sequence ID" value="NZ_QNUL01000032.1"/>
</dbReference>
<keyword evidence="2" id="KW-1185">Reference proteome</keyword>
<comment type="caution">
    <text evidence="1">The sequence shown here is derived from an EMBL/GenBank/DDBJ whole genome shotgun (WGS) entry which is preliminary data.</text>
</comment>
<reference evidence="1 2" key="1">
    <citation type="submission" date="2018-07" db="EMBL/GenBank/DDBJ databases">
        <title>Dyadobacter roseus sp. nov., isolated from rose rhizosphere soil.</title>
        <authorList>
            <person name="Chen L."/>
        </authorList>
    </citation>
    <scope>NUCLEOTIDE SEQUENCE [LARGE SCALE GENOMIC DNA]</scope>
    <source>
        <strain evidence="1 2">RS19</strain>
    </source>
</reference>
<dbReference type="AlphaFoldDB" id="A0A3D8Y4F6"/>
<evidence type="ECO:0000313" key="1">
    <source>
        <dbReference type="EMBL" id="REA56969.1"/>
    </source>
</evidence>
<dbReference type="Proteomes" id="UP000256373">
    <property type="component" value="Unassembled WGS sequence"/>
</dbReference>
<protein>
    <recommendedName>
        <fullName evidence="3">Glycosyl transferase</fullName>
    </recommendedName>
</protein>
<dbReference type="EMBL" id="QNUL01000032">
    <property type="protein sequence ID" value="REA56969.1"/>
    <property type="molecule type" value="Genomic_DNA"/>
</dbReference>
<name>A0A3D8Y4F6_9BACT</name>